<dbReference type="Gene3D" id="3.40.630.90">
    <property type="match status" value="1"/>
</dbReference>
<dbReference type="SUPFAM" id="SSF55729">
    <property type="entry name" value="Acyl-CoA N-acyltransferases (Nat)"/>
    <property type="match status" value="1"/>
</dbReference>
<dbReference type="CDD" id="cd04301">
    <property type="entry name" value="NAT_SF"/>
    <property type="match status" value="1"/>
</dbReference>
<accession>A0A8W8NN47</accession>
<reference evidence="2" key="1">
    <citation type="submission" date="2022-08" db="UniProtKB">
        <authorList>
            <consortium name="EnsemblMetazoa"/>
        </authorList>
    </citation>
    <scope>IDENTIFICATION</scope>
    <source>
        <strain evidence="2">05x7-T-G4-1.051#20</strain>
    </source>
</reference>
<dbReference type="GO" id="GO:0016747">
    <property type="term" value="F:acyltransferase activity, transferring groups other than amino-acyl groups"/>
    <property type="evidence" value="ECO:0007669"/>
    <property type="project" value="InterPro"/>
</dbReference>
<dbReference type="EnsemblMetazoa" id="G6969.3">
    <property type="protein sequence ID" value="G6969.3:cds"/>
    <property type="gene ID" value="G6969"/>
</dbReference>
<evidence type="ECO:0000313" key="2">
    <source>
        <dbReference type="EnsemblMetazoa" id="G6969.3:cds"/>
    </source>
</evidence>
<dbReference type="AlphaFoldDB" id="A0A8W8NN47"/>
<name>A0A8W8NN47_MAGGI</name>
<dbReference type="Pfam" id="PF18014">
    <property type="entry name" value="Acetyltransf_18"/>
    <property type="match status" value="1"/>
</dbReference>
<keyword evidence="3" id="KW-1185">Reference proteome</keyword>
<dbReference type="InterPro" id="IPR016181">
    <property type="entry name" value="Acyl_CoA_acyltransferase"/>
</dbReference>
<dbReference type="InterPro" id="IPR000182">
    <property type="entry name" value="GNAT_dom"/>
</dbReference>
<dbReference type="InterPro" id="IPR041496">
    <property type="entry name" value="YitH/HolE_GNAT"/>
</dbReference>
<dbReference type="InterPro" id="IPR052729">
    <property type="entry name" value="Acyl/Acetyltrans_Enzymes"/>
</dbReference>
<dbReference type="PROSITE" id="PS51186">
    <property type="entry name" value="GNAT"/>
    <property type="match status" value="1"/>
</dbReference>
<dbReference type="OMA" id="KMSAKYD"/>
<dbReference type="PANTHER" id="PTHR47237">
    <property type="entry name" value="SLL0310 PROTEIN"/>
    <property type="match status" value="1"/>
</dbReference>
<dbReference type="Proteomes" id="UP000005408">
    <property type="component" value="Unassembled WGS sequence"/>
</dbReference>
<sequence>MTLQPWVLRFQNCLLFSQKWIYRSVRSLSESRKDIRYEIRPMKRTDLPSLYALLAENKWNMEMSYLECVFNTDPSGFLVVDKDDGELIGHSGFLAHSDTIASAGMNIIKEKYRHLGVGKQMCREAMKVMGDRNGTGNSVSNRFTFYIPLGWKIGSYTFHFNQGPVNPEFIANVPKGDFEVVSAFEIEFNDVIAYDSEIHTVPRPIYISNWAKHQIANTYVALKSGRVVGYGVLRPSDVGYKMQPLYADDPKIAKALFCTLASHIPAGQVVNFTHPVGNEQANAFVVGNKLTSLLSMTRVYTKWNIPVDIKRVYSLSTTEYGII</sequence>
<dbReference type="Pfam" id="PF00583">
    <property type="entry name" value="Acetyltransf_1"/>
    <property type="match status" value="1"/>
</dbReference>
<protein>
    <recommendedName>
        <fullName evidence="1">N-acetyltransferase domain-containing protein</fullName>
    </recommendedName>
</protein>
<proteinExistence type="predicted"/>
<dbReference type="EnsemblMetazoa" id="G6969.6">
    <property type="protein sequence ID" value="G6969.6:cds"/>
    <property type="gene ID" value="G6969"/>
</dbReference>
<organism evidence="2 3">
    <name type="scientific">Magallana gigas</name>
    <name type="common">Pacific oyster</name>
    <name type="synonym">Crassostrea gigas</name>
    <dbReference type="NCBI Taxonomy" id="29159"/>
    <lineage>
        <taxon>Eukaryota</taxon>
        <taxon>Metazoa</taxon>
        <taxon>Spiralia</taxon>
        <taxon>Lophotrochozoa</taxon>
        <taxon>Mollusca</taxon>
        <taxon>Bivalvia</taxon>
        <taxon>Autobranchia</taxon>
        <taxon>Pteriomorphia</taxon>
        <taxon>Ostreida</taxon>
        <taxon>Ostreoidea</taxon>
        <taxon>Ostreidae</taxon>
        <taxon>Magallana</taxon>
    </lineage>
</organism>
<dbReference type="Gene3D" id="3.40.630.30">
    <property type="match status" value="1"/>
</dbReference>
<dbReference type="OrthoDB" id="5771378at2759"/>
<evidence type="ECO:0000313" key="3">
    <source>
        <dbReference type="Proteomes" id="UP000005408"/>
    </source>
</evidence>
<feature type="domain" description="N-acetyltransferase" evidence="1">
    <location>
        <begin position="37"/>
        <end position="176"/>
    </location>
</feature>
<evidence type="ECO:0000259" key="1">
    <source>
        <dbReference type="PROSITE" id="PS51186"/>
    </source>
</evidence>
<dbReference type="PANTHER" id="PTHR47237:SF1">
    <property type="entry name" value="SLL0310 PROTEIN"/>
    <property type="match status" value="1"/>
</dbReference>